<keyword evidence="2" id="KW-0732">Signal</keyword>
<gene>
    <name evidence="7" type="ORF">CIT40_06150</name>
</gene>
<organism evidence="7 8">
    <name type="scientific">Bradyrhizobium amphicarpaeae</name>
    <dbReference type="NCBI Taxonomy" id="1404768"/>
    <lineage>
        <taxon>Bacteria</taxon>
        <taxon>Pseudomonadati</taxon>
        <taxon>Pseudomonadota</taxon>
        <taxon>Alphaproteobacteria</taxon>
        <taxon>Hyphomicrobiales</taxon>
        <taxon>Nitrobacteraceae</taxon>
        <taxon>Bradyrhizobium</taxon>
    </lineage>
</organism>
<dbReference type="OrthoDB" id="9763014at2"/>
<dbReference type="Proteomes" id="UP000215884">
    <property type="component" value="Chromosome"/>
</dbReference>
<dbReference type="GO" id="GO:0016829">
    <property type="term" value="F:lyase activity"/>
    <property type="evidence" value="ECO:0007669"/>
    <property type="project" value="UniProtKB-KW"/>
</dbReference>
<evidence type="ECO:0000313" key="7">
    <source>
        <dbReference type="EMBL" id="AWL99652.1"/>
    </source>
</evidence>
<dbReference type="Gene3D" id="2.70.98.70">
    <property type="match status" value="1"/>
</dbReference>
<feature type="domain" description="Heparinase II/III-like C-terminal" evidence="5">
    <location>
        <begin position="370"/>
        <end position="600"/>
    </location>
</feature>
<keyword evidence="4" id="KW-0456">Lyase</keyword>
<reference evidence="7 8" key="1">
    <citation type="journal article" date="2017" name="Syst. Appl. Microbiol.">
        <title>Soybeans inoculated with root zone soils of Canadian native legumes harbour diverse and novel Bradyrhizobium spp. that possess agricultural potential.</title>
        <authorList>
            <person name="Bromfield E.S.P."/>
            <person name="Cloutier S."/>
            <person name="Tambong J.T."/>
            <person name="Tran Thi T.V."/>
        </authorList>
    </citation>
    <scope>NUCLEOTIDE SEQUENCE [LARGE SCALE GENOMIC DNA]</scope>
    <source>
        <strain evidence="7 8">39S1MB</strain>
    </source>
</reference>
<evidence type="ECO:0000259" key="5">
    <source>
        <dbReference type="Pfam" id="PF07940"/>
    </source>
</evidence>
<protein>
    <submittedName>
        <fullName evidence="7">Heparinase</fullName>
    </submittedName>
</protein>
<dbReference type="PANTHER" id="PTHR39210:SF1">
    <property type="entry name" value="HEPARIN-SULFATE LYASE"/>
    <property type="match status" value="1"/>
</dbReference>
<evidence type="ECO:0000313" key="8">
    <source>
        <dbReference type="Proteomes" id="UP000215884"/>
    </source>
</evidence>
<dbReference type="PANTHER" id="PTHR39210">
    <property type="entry name" value="HEPARIN-SULFATE LYASE"/>
    <property type="match status" value="1"/>
</dbReference>
<keyword evidence="3" id="KW-0574">Periplasm</keyword>
<evidence type="ECO:0000256" key="4">
    <source>
        <dbReference type="ARBA" id="ARBA00023239"/>
    </source>
</evidence>
<dbReference type="InterPro" id="IPR012480">
    <property type="entry name" value="Hepar_II_III_C"/>
</dbReference>
<accession>A0A2U8PPB4</accession>
<dbReference type="AlphaFoldDB" id="A0A2U8PPB4"/>
<dbReference type="Gene3D" id="1.50.10.100">
    <property type="entry name" value="Chondroitin AC/alginate lyase"/>
    <property type="match status" value="1"/>
</dbReference>
<reference evidence="7 8" key="2">
    <citation type="journal article" date="2019" name="Int. J. Syst. Evol. Microbiol.">
        <title>Description and complete genome sequence of Bradyrhizobium amphicarpaeae sp. nov., harbouring photosystem and nitrogen-fixation genes.</title>
        <authorList>
            <person name="Bromfield E.S.P."/>
            <person name="Cloutier S."/>
            <person name="Nguyen H.D.T."/>
        </authorList>
    </citation>
    <scope>NUCLEOTIDE SEQUENCE [LARGE SCALE GENOMIC DNA]</scope>
    <source>
        <strain evidence="7 8">39S1MB</strain>
    </source>
</reference>
<dbReference type="Pfam" id="PF16889">
    <property type="entry name" value="Hepar_II_III_N"/>
    <property type="match status" value="1"/>
</dbReference>
<feature type="domain" description="Heparin-sulfate lyase N-terminal" evidence="6">
    <location>
        <begin position="121"/>
        <end position="297"/>
    </location>
</feature>
<evidence type="ECO:0000256" key="1">
    <source>
        <dbReference type="ARBA" id="ARBA00004418"/>
    </source>
</evidence>
<dbReference type="Pfam" id="PF07940">
    <property type="entry name" value="Hepar_II_III_C"/>
    <property type="match status" value="1"/>
</dbReference>
<keyword evidence="8" id="KW-1185">Reference proteome</keyword>
<evidence type="ECO:0000256" key="3">
    <source>
        <dbReference type="ARBA" id="ARBA00022764"/>
    </source>
</evidence>
<dbReference type="KEGG" id="brq:CIT40_06150"/>
<sequence length="616" mass="66484">MSIAWHLNRLRAMSAAEIAHRVVERAKRSTAKNRLEGWARYTAPGPIPRLDGLARLALRLAGERREAVMVAAEETLAGQFVALGHTWPKRDPSNLFPAELWRLDPATGGLWPGSEHYCFDIPYRHERALGDIKCVWEINRLQFLQPLAAKVALDGDGGGAALAAVETAIQSWFDANPPFRGIAWNSGIEVALRAISLLVVSSLVGERLSGATSSRLRSILAASLYWLKRFPSRFSSANNHLIAEAAAEYLIGLAMPDLAGAAAAAAHALRVLDAEALKQIFPDGVPAEQSPTYGAFSAELLLVAHEVEPIAPATLKRLDAFADFIAWLADSDCRVPAIGDDDEGFVLAVGVRSGRYAADVASCVATIGERRGLKTFATGGYSVVRHNGWHLVFDHGPLGYLSIAAHGHADALSFTLARNGRGILVDPGTYLYHAGADWRDWFRSTAAHNTLSVSNANQSSMTGPFNWSKKANVRLETSQPGETWRLVASHDGYEASFAVRHRRSITTEQGTIIVRDQLIGQGAPRRAEISFQFAPSLEVDVGDIDCRVIENGKAILAFQFSAVGKVMLHRGGEPADGGGWVSPAFGKKMPASRLVWSGEVGEAGVTTLIKPLEGNE</sequence>
<comment type="subcellular location">
    <subcellularLocation>
        <location evidence="1">Periplasm</location>
    </subcellularLocation>
</comment>
<dbReference type="InterPro" id="IPR031680">
    <property type="entry name" value="Hepar_II_III_N"/>
</dbReference>
<dbReference type="InterPro" id="IPR008929">
    <property type="entry name" value="Chondroitin_lyas"/>
</dbReference>
<proteinExistence type="predicted"/>
<name>A0A2U8PPB4_9BRAD</name>
<dbReference type="GO" id="GO:0042597">
    <property type="term" value="C:periplasmic space"/>
    <property type="evidence" value="ECO:0007669"/>
    <property type="project" value="UniProtKB-SubCell"/>
</dbReference>
<dbReference type="SUPFAM" id="SSF48230">
    <property type="entry name" value="Chondroitin AC/alginate lyase"/>
    <property type="match status" value="1"/>
</dbReference>
<dbReference type="EMBL" id="CP029426">
    <property type="protein sequence ID" value="AWL99652.1"/>
    <property type="molecule type" value="Genomic_DNA"/>
</dbReference>
<evidence type="ECO:0000256" key="2">
    <source>
        <dbReference type="ARBA" id="ARBA00022729"/>
    </source>
</evidence>
<evidence type="ECO:0000259" key="6">
    <source>
        <dbReference type="Pfam" id="PF16889"/>
    </source>
</evidence>